<dbReference type="SUPFAM" id="SSF158472">
    <property type="entry name" value="HAMP domain-like"/>
    <property type="match status" value="1"/>
</dbReference>
<dbReference type="SMART" id="SM00471">
    <property type="entry name" value="HDc"/>
    <property type="match status" value="1"/>
</dbReference>
<dbReference type="PROSITE" id="PS50885">
    <property type="entry name" value="HAMP"/>
    <property type="match status" value="1"/>
</dbReference>
<dbReference type="PANTHER" id="PTHR45228:SF5">
    <property type="entry name" value="CYCLIC DI-GMP PHOSPHODIESTERASE VC_1348-RELATED"/>
    <property type="match status" value="1"/>
</dbReference>
<dbReference type="Gene3D" id="1.10.3210.10">
    <property type="entry name" value="Hypothetical protein af1432"/>
    <property type="match status" value="1"/>
</dbReference>
<dbReference type="Pfam" id="PF20970">
    <property type="entry name" value="MASE10"/>
    <property type="match status" value="1"/>
</dbReference>
<dbReference type="PANTHER" id="PTHR45228">
    <property type="entry name" value="CYCLIC DI-GMP PHOSPHODIESTERASE TM_0186-RELATED"/>
    <property type="match status" value="1"/>
</dbReference>
<feature type="domain" description="HAMP" evidence="2">
    <location>
        <begin position="234"/>
        <end position="276"/>
    </location>
</feature>
<evidence type="ECO:0000256" key="1">
    <source>
        <dbReference type="SAM" id="Phobius"/>
    </source>
</evidence>
<accession>A0A1G5GTW8</accession>
<dbReference type="InterPro" id="IPR003660">
    <property type="entry name" value="HAMP_dom"/>
</dbReference>
<dbReference type="RefSeq" id="WP_175469848.1">
    <property type="nucleotide sequence ID" value="NZ_FMUX01000011.1"/>
</dbReference>
<evidence type="ECO:0000313" key="4">
    <source>
        <dbReference type="EMBL" id="SCY54088.1"/>
    </source>
</evidence>
<evidence type="ECO:0000259" key="3">
    <source>
        <dbReference type="PROSITE" id="PS51832"/>
    </source>
</evidence>
<feature type="transmembrane region" description="Helical" evidence="1">
    <location>
        <begin position="159"/>
        <end position="179"/>
    </location>
</feature>
<dbReference type="AlphaFoldDB" id="A0A1G5GTW8"/>
<keyword evidence="1" id="KW-0812">Transmembrane</keyword>
<dbReference type="InterPro" id="IPR003607">
    <property type="entry name" value="HD/PDEase_dom"/>
</dbReference>
<dbReference type="CDD" id="cd06225">
    <property type="entry name" value="HAMP"/>
    <property type="match status" value="1"/>
</dbReference>
<organism evidence="4 5">
    <name type="scientific">Desulfoluna spongiiphila</name>
    <dbReference type="NCBI Taxonomy" id="419481"/>
    <lineage>
        <taxon>Bacteria</taxon>
        <taxon>Pseudomonadati</taxon>
        <taxon>Thermodesulfobacteriota</taxon>
        <taxon>Desulfobacteria</taxon>
        <taxon>Desulfobacterales</taxon>
        <taxon>Desulfolunaceae</taxon>
        <taxon>Desulfoluna</taxon>
    </lineage>
</organism>
<dbReference type="InterPro" id="IPR048440">
    <property type="entry name" value="MASE10"/>
</dbReference>
<dbReference type="Gene3D" id="6.10.340.10">
    <property type="match status" value="1"/>
</dbReference>
<proteinExistence type="predicted"/>
<feature type="domain" description="HD-GYP" evidence="3">
    <location>
        <begin position="278"/>
        <end position="491"/>
    </location>
</feature>
<dbReference type="CDD" id="cd00077">
    <property type="entry name" value="HDc"/>
    <property type="match status" value="1"/>
</dbReference>
<feature type="transmembrane region" description="Helical" evidence="1">
    <location>
        <begin position="20"/>
        <end position="39"/>
    </location>
</feature>
<gene>
    <name evidence="4" type="ORF">SAMN05216233_11185</name>
</gene>
<dbReference type="InterPro" id="IPR037522">
    <property type="entry name" value="HD_GYP_dom"/>
</dbReference>
<feature type="transmembrane region" description="Helical" evidence="1">
    <location>
        <begin position="199"/>
        <end position="220"/>
    </location>
</feature>
<feature type="transmembrane region" description="Helical" evidence="1">
    <location>
        <begin position="76"/>
        <end position="98"/>
    </location>
</feature>
<sequence>MRYNTVTEGLEHDLRATVHYLLVLVVMGGYGAGICPMVHSMPVVAWLFIVGTVLVFARGARAGLSRFVFQRTPPRWQVAGLFFLDVVLLGGAGVVISMQGDSWYGGGMRSAIELSTGFMSLGFFIGTDLALIHNRRLALTLGRGLFTMTGHFVSVSRKLVLVTVSSLVAVTVTLGIVIFNDFYWLTGQSMEALASYKKAVFFNQVFVITMLMGYTANIVMTYARNIHLFLDEETRTLSAVAAGNFNTRVPVAFNNELGVIASYTNRMIDGLQAQNLMVEKLRDVIINSMASLAETRDNETGSHIRRTQHYVKLLAETLAEVPGYRDVLTPSAIDLLYKTAPLHDIGKVGVPDAILLKPGPLTEEEFSVMKLHTLRGEEAIRRAEFKMGPGADTSFLSCAREIAGGHHEKWDGSGYPRGLSGCGIPLSARLMALADVYDALRSRRVYKDACDHGEARRIILEGRGTHFDPDVVDAFVACEDRFVGVSSRFEDTGESRQETLPMVG</sequence>
<dbReference type="GO" id="GO:0007165">
    <property type="term" value="P:signal transduction"/>
    <property type="evidence" value="ECO:0007669"/>
    <property type="project" value="InterPro"/>
</dbReference>
<reference evidence="4 5" key="1">
    <citation type="submission" date="2016-10" db="EMBL/GenBank/DDBJ databases">
        <authorList>
            <person name="de Groot N.N."/>
        </authorList>
    </citation>
    <scope>NUCLEOTIDE SEQUENCE [LARGE SCALE GENOMIC DNA]</scope>
    <source>
        <strain evidence="4 5">AA1</strain>
    </source>
</reference>
<dbReference type="Proteomes" id="UP000198870">
    <property type="component" value="Unassembled WGS sequence"/>
</dbReference>
<keyword evidence="1" id="KW-0472">Membrane</keyword>
<name>A0A1G5GTW8_9BACT</name>
<dbReference type="SUPFAM" id="SSF109604">
    <property type="entry name" value="HD-domain/PDEase-like"/>
    <property type="match status" value="1"/>
</dbReference>
<dbReference type="EMBL" id="FMUX01000011">
    <property type="protein sequence ID" value="SCY54088.1"/>
    <property type="molecule type" value="Genomic_DNA"/>
</dbReference>
<dbReference type="PROSITE" id="PS51832">
    <property type="entry name" value="HD_GYP"/>
    <property type="match status" value="1"/>
</dbReference>
<protein>
    <submittedName>
        <fullName evidence="4">HD domain-containing protein</fullName>
    </submittedName>
</protein>
<feature type="transmembrane region" description="Helical" evidence="1">
    <location>
        <begin position="45"/>
        <end position="64"/>
    </location>
</feature>
<keyword evidence="5" id="KW-1185">Reference proteome</keyword>
<dbReference type="GO" id="GO:0016020">
    <property type="term" value="C:membrane"/>
    <property type="evidence" value="ECO:0007669"/>
    <property type="project" value="InterPro"/>
</dbReference>
<evidence type="ECO:0000259" key="2">
    <source>
        <dbReference type="PROSITE" id="PS50885"/>
    </source>
</evidence>
<dbReference type="Pfam" id="PF13487">
    <property type="entry name" value="HD_5"/>
    <property type="match status" value="1"/>
</dbReference>
<dbReference type="InterPro" id="IPR052020">
    <property type="entry name" value="Cyclic_di-GMP/3'3'-cGAMP_PDE"/>
</dbReference>
<keyword evidence="1" id="KW-1133">Transmembrane helix</keyword>
<evidence type="ECO:0000313" key="5">
    <source>
        <dbReference type="Proteomes" id="UP000198870"/>
    </source>
</evidence>
<feature type="transmembrane region" description="Helical" evidence="1">
    <location>
        <begin position="118"/>
        <end position="138"/>
    </location>
</feature>
<dbReference type="STRING" id="419481.SAMN05216233_11185"/>